<feature type="coiled-coil region" evidence="1">
    <location>
        <begin position="206"/>
        <end position="233"/>
    </location>
</feature>
<evidence type="ECO:0000313" key="4">
    <source>
        <dbReference type="Proteomes" id="UP000298327"/>
    </source>
</evidence>
<feature type="region of interest" description="Disordered" evidence="2">
    <location>
        <begin position="154"/>
        <end position="201"/>
    </location>
</feature>
<evidence type="ECO:0000256" key="1">
    <source>
        <dbReference type="SAM" id="Coils"/>
    </source>
</evidence>
<reference evidence="3 4" key="1">
    <citation type="submission" date="2019-02" db="EMBL/GenBank/DDBJ databases">
        <title>Genome sequencing of the rare red list fungi Dentipellis fragilis.</title>
        <authorList>
            <person name="Buettner E."/>
            <person name="Kellner H."/>
        </authorList>
    </citation>
    <scope>NUCLEOTIDE SEQUENCE [LARGE SCALE GENOMIC DNA]</scope>
    <source>
        <strain evidence="3 4">DSM 105465</strain>
    </source>
</reference>
<dbReference type="Proteomes" id="UP000298327">
    <property type="component" value="Unassembled WGS sequence"/>
</dbReference>
<gene>
    <name evidence="3" type="ORF">EVG20_g8404</name>
</gene>
<evidence type="ECO:0000256" key="2">
    <source>
        <dbReference type="SAM" id="MobiDB-lite"/>
    </source>
</evidence>
<dbReference type="STRING" id="205917.A0A4Y9Y5P3"/>
<sequence length="275" mass="29643">MDLASTSKWHSLRPWNHRLSLSVLEITSVSATFVLSSLSSQTNLSLLLDGEDYDGAENATPRPSGTHQIISDALSKGLSVKVNATPWQRVLIRIDDETDEAVIIIYGLMPGRQYDIELGIIPGEERVKGHIVTVDAARGTYPPLPHRAREVLTASDADTDNTQDVLGLSLPGAQPLADPSPSPPSPSPPSTPSTPPHSHVGVDDYLASLQATLAHLQAEHEALLGSLKSARRDSQKSQAALRAEITSLKRASAKHTTGDVRMRQKVRALEEAVKQ</sequence>
<proteinExistence type="predicted"/>
<keyword evidence="1" id="KW-0175">Coiled coil</keyword>
<dbReference type="AlphaFoldDB" id="A0A4Y9Y5P3"/>
<dbReference type="OrthoDB" id="2596255at2759"/>
<protein>
    <submittedName>
        <fullName evidence="3">Uncharacterized protein</fullName>
    </submittedName>
</protein>
<name>A0A4Y9Y5P3_9AGAM</name>
<feature type="compositionally biased region" description="Pro residues" evidence="2">
    <location>
        <begin position="178"/>
        <end position="195"/>
    </location>
</feature>
<keyword evidence="4" id="KW-1185">Reference proteome</keyword>
<evidence type="ECO:0000313" key="3">
    <source>
        <dbReference type="EMBL" id="TFY57796.1"/>
    </source>
</evidence>
<organism evidence="3 4">
    <name type="scientific">Dentipellis fragilis</name>
    <dbReference type="NCBI Taxonomy" id="205917"/>
    <lineage>
        <taxon>Eukaryota</taxon>
        <taxon>Fungi</taxon>
        <taxon>Dikarya</taxon>
        <taxon>Basidiomycota</taxon>
        <taxon>Agaricomycotina</taxon>
        <taxon>Agaricomycetes</taxon>
        <taxon>Russulales</taxon>
        <taxon>Hericiaceae</taxon>
        <taxon>Dentipellis</taxon>
    </lineage>
</organism>
<dbReference type="EMBL" id="SEOQ01000725">
    <property type="protein sequence ID" value="TFY57796.1"/>
    <property type="molecule type" value="Genomic_DNA"/>
</dbReference>
<accession>A0A4Y9Y5P3</accession>
<feature type="non-terminal residue" evidence="3">
    <location>
        <position position="275"/>
    </location>
</feature>
<comment type="caution">
    <text evidence="3">The sequence shown here is derived from an EMBL/GenBank/DDBJ whole genome shotgun (WGS) entry which is preliminary data.</text>
</comment>